<dbReference type="InterPro" id="IPR006075">
    <property type="entry name" value="Asn/Gln-tRNA_Trfase_suB/E_cat"/>
</dbReference>
<dbReference type="PANTHER" id="PTHR11659">
    <property type="entry name" value="GLUTAMYL-TRNA GLN AMIDOTRANSFERASE SUBUNIT B MITOCHONDRIAL AND PROKARYOTIC PET112-RELATED"/>
    <property type="match status" value="1"/>
</dbReference>
<dbReference type="InterPro" id="IPR003789">
    <property type="entry name" value="Asn/Gln_tRNA_amidoTrase-B-like"/>
</dbReference>
<dbReference type="NCBIfam" id="NF004012">
    <property type="entry name" value="PRK05477.1-2"/>
    <property type="match status" value="1"/>
</dbReference>
<dbReference type="AlphaFoldDB" id="A0A6J7EII9"/>
<comment type="catalytic activity">
    <reaction evidence="9">
        <text>L-glutamyl-tRNA(Gln) + L-glutamine + ATP + H2O = L-glutaminyl-tRNA(Gln) + L-glutamate + ADP + phosphate + H(+)</text>
        <dbReference type="Rhea" id="RHEA:17521"/>
        <dbReference type="Rhea" id="RHEA-COMP:9681"/>
        <dbReference type="Rhea" id="RHEA-COMP:9684"/>
        <dbReference type="ChEBI" id="CHEBI:15377"/>
        <dbReference type="ChEBI" id="CHEBI:15378"/>
        <dbReference type="ChEBI" id="CHEBI:29985"/>
        <dbReference type="ChEBI" id="CHEBI:30616"/>
        <dbReference type="ChEBI" id="CHEBI:43474"/>
        <dbReference type="ChEBI" id="CHEBI:58359"/>
        <dbReference type="ChEBI" id="CHEBI:78520"/>
        <dbReference type="ChEBI" id="CHEBI:78521"/>
        <dbReference type="ChEBI" id="CHEBI:456216"/>
    </reaction>
</comment>
<dbReference type="InterPro" id="IPR042114">
    <property type="entry name" value="GatB_C_1"/>
</dbReference>
<evidence type="ECO:0000256" key="2">
    <source>
        <dbReference type="ARBA" id="ARBA00011123"/>
    </source>
</evidence>
<feature type="domain" description="Asn/Gln amidotransferase" evidence="10">
    <location>
        <begin position="328"/>
        <end position="474"/>
    </location>
</feature>
<dbReference type="Pfam" id="PF02934">
    <property type="entry name" value="GatB_N"/>
    <property type="match status" value="1"/>
</dbReference>
<evidence type="ECO:0000256" key="3">
    <source>
        <dbReference type="ARBA" id="ARBA00022598"/>
    </source>
</evidence>
<dbReference type="Pfam" id="PF02637">
    <property type="entry name" value="GatB_Yqey"/>
    <property type="match status" value="1"/>
</dbReference>
<dbReference type="InterPro" id="IPR014746">
    <property type="entry name" value="Gln_synth/guanido_kin_cat_dom"/>
</dbReference>
<dbReference type="SMART" id="SM00845">
    <property type="entry name" value="GatB_Yqey"/>
    <property type="match status" value="1"/>
</dbReference>
<name>A0A6J7EII9_9ZZZZ</name>
<protein>
    <submittedName>
        <fullName evidence="11">Unannotated protein</fullName>
    </submittedName>
</protein>
<keyword evidence="5" id="KW-0067">ATP-binding</keyword>
<keyword evidence="4" id="KW-0547">Nucleotide-binding</keyword>
<comment type="subunit">
    <text evidence="2">Heterotrimer of A, B and C subunits.</text>
</comment>
<evidence type="ECO:0000256" key="1">
    <source>
        <dbReference type="ARBA" id="ARBA00005306"/>
    </source>
</evidence>
<dbReference type="PROSITE" id="PS01234">
    <property type="entry name" value="GATB"/>
    <property type="match status" value="1"/>
</dbReference>
<dbReference type="Gene3D" id="1.10.150.380">
    <property type="entry name" value="GatB domain, N-terminal subdomain"/>
    <property type="match status" value="1"/>
</dbReference>
<dbReference type="InterPro" id="IPR018027">
    <property type="entry name" value="Asn/Gln_amidotransferase"/>
</dbReference>
<dbReference type="GO" id="GO:0050567">
    <property type="term" value="F:glutaminyl-tRNA synthase (glutamine-hydrolyzing) activity"/>
    <property type="evidence" value="ECO:0007669"/>
    <property type="project" value="TreeGrafter"/>
</dbReference>
<dbReference type="InterPro" id="IPR004413">
    <property type="entry name" value="GatB"/>
</dbReference>
<dbReference type="InterPro" id="IPR017958">
    <property type="entry name" value="Gln-tRNA_amidoTrfase_suB_CS"/>
</dbReference>
<organism evidence="11">
    <name type="scientific">freshwater metagenome</name>
    <dbReference type="NCBI Taxonomy" id="449393"/>
    <lineage>
        <taxon>unclassified sequences</taxon>
        <taxon>metagenomes</taxon>
        <taxon>ecological metagenomes</taxon>
    </lineage>
</organism>
<comment type="similarity">
    <text evidence="1">Belongs to the GatB/GatE family. GatB subfamily.</text>
</comment>
<dbReference type="GO" id="GO:0006412">
    <property type="term" value="P:translation"/>
    <property type="evidence" value="ECO:0007669"/>
    <property type="project" value="UniProtKB-KW"/>
</dbReference>
<dbReference type="HAMAP" id="MF_00121">
    <property type="entry name" value="GatB"/>
    <property type="match status" value="1"/>
</dbReference>
<evidence type="ECO:0000256" key="6">
    <source>
        <dbReference type="ARBA" id="ARBA00022917"/>
    </source>
</evidence>
<dbReference type="GO" id="GO:0070681">
    <property type="term" value="P:glutaminyl-tRNAGln biosynthesis via transamidation"/>
    <property type="evidence" value="ECO:0007669"/>
    <property type="project" value="TreeGrafter"/>
</dbReference>
<dbReference type="EMBL" id="CAFBLQ010000227">
    <property type="protein sequence ID" value="CAB4883227.1"/>
    <property type="molecule type" value="Genomic_DNA"/>
</dbReference>
<keyword evidence="6" id="KW-0648">Protein biosynthesis</keyword>
<evidence type="ECO:0000313" key="11">
    <source>
        <dbReference type="EMBL" id="CAB4883227.1"/>
    </source>
</evidence>
<evidence type="ECO:0000256" key="9">
    <source>
        <dbReference type="ARBA" id="ARBA00047913"/>
    </source>
</evidence>
<dbReference type="SUPFAM" id="SSF55931">
    <property type="entry name" value="Glutamine synthetase/guanido kinase"/>
    <property type="match status" value="1"/>
</dbReference>
<dbReference type="NCBIfam" id="NF004014">
    <property type="entry name" value="PRK05477.1-4"/>
    <property type="match status" value="1"/>
</dbReference>
<accession>A0A6J7EII9</accession>
<dbReference type="InterPro" id="IPR017959">
    <property type="entry name" value="Asn/Gln-tRNA_amidoTrfase_suB/E"/>
</dbReference>
<evidence type="ECO:0000256" key="4">
    <source>
        <dbReference type="ARBA" id="ARBA00022741"/>
    </source>
</evidence>
<comment type="function">
    <text evidence="7">Allows the formation of correctly charged Asn-tRNA(Asn) or Gln-tRNA(Gln) through the transamidation of misacylated Asp-tRNA(Asn) or Glu-tRNA(Gln) in organisms which lack either or both of asparaginyl-tRNA or glutaminyl-tRNA synthetases. The reaction takes place in the presence of glutamine and ATP through an activated phospho-Asp-tRNA(Asn) or phospho-Glu-tRNA(Gln).</text>
</comment>
<evidence type="ECO:0000256" key="8">
    <source>
        <dbReference type="ARBA" id="ARBA00047380"/>
    </source>
</evidence>
<keyword evidence="3" id="KW-0436">Ligase</keyword>
<dbReference type="NCBIfam" id="TIGR00133">
    <property type="entry name" value="gatB"/>
    <property type="match status" value="1"/>
</dbReference>
<evidence type="ECO:0000256" key="5">
    <source>
        <dbReference type="ARBA" id="ARBA00022840"/>
    </source>
</evidence>
<sequence>MSAVAYEPVIGLEIHVQLRTRTKMFCGCELSFGEEPNTRTCPVCLGLPGTLPVANAQAIHYGLMIGMAVGSELAPRSIFHRKNYFYPDLPKGYQISQFDEPLCSGGRLGDVRIHRVHLEEDAAKLVHAGASGRIHGSEASVVDFNRGGTPLAEIVSEPDLVSAEQAGEWLRLLRTTLRRLGVSDVNMEEGSLRCDANISLRPVGATELGTKTELKNMNSFRFIERGIRAEITRQEAILQGGGTITQETLHFDPRTEAITSLRSKEEAHDYRYFPEPDLPPVTITPEMLDRARAAMPELPADRERRFIEELRLSAESARLLSWRSELGDFFEQARAAAPDVEPQALANWAAELAARVEGDDPAVSPVTPQALAGLAGLVASGAVTQGGGRQVLDRLVAEGGDPAAIVEQEGLGAVGGADELAPIVRAALEANPDLAERLRTGDMKPIGVIIGVVMKETRGRADGKEVTAIVRSELGLG</sequence>
<evidence type="ECO:0000256" key="7">
    <source>
        <dbReference type="ARBA" id="ARBA00024799"/>
    </source>
</evidence>
<evidence type="ECO:0000259" key="10">
    <source>
        <dbReference type="SMART" id="SM00845"/>
    </source>
</evidence>
<reference evidence="11" key="1">
    <citation type="submission" date="2020-05" db="EMBL/GenBank/DDBJ databases">
        <authorList>
            <person name="Chiriac C."/>
            <person name="Salcher M."/>
            <person name="Ghai R."/>
            <person name="Kavagutti S V."/>
        </authorList>
    </citation>
    <scope>NUCLEOTIDE SEQUENCE</scope>
</reference>
<comment type="catalytic activity">
    <reaction evidence="8">
        <text>L-aspartyl-tRNA(Asn) + L-glutamine + ATP + H2O = L-asparaginyl-tRNA(Asn) + L-glutamate + ADP + phosphate + 2 H(+)</text>
        <dbReference type="Rhea" id="RHEA:14513"/>
        <dbReference type="Rhea" id="RHEA-COMP:9674"/>
        <dbReference type="Rhea" id="RHEA-COMP:9677"/>
        <dbReference type="ChEBI" id="CHEBI:15377"/>
        <dbReference type="ChEBI" id="CHEBI:15378"/>
        <dbReference type="ChEBI" id="CHEBI:29985"/>
        <dbReference type="ChEBI" id="CHEBI:30616"/>
        <dbReference type="ChEBI" id="CHEBI:43474"/>
        <dbReference type="ChEBI" id="CHEBI:58359"/>
        <dbReference type="ChEBI" id="CHEBI:78515"/>
        <dbReference type="ChEBI" id="CHEBI:78516"/>
        <dbReference type="ChEBI" id="CHEBI:456216"/>
    </reaction>
</comment>
<proteinExistence type="inferred from homology"/>
<dbReference type="SUPFAM" id="SSF89095">
    <property type="entry name" value="GatB/YqeY motif"/>
    <property type="match status" value="1"/>
</dbReference>
<dbReference type="Gene3D" id="1.10.10.410">
    <property type="match status" value="1"/>
</dbReference>
<dbReference type="GO" id="GO:0005524">
    <property type="term" value="F:ATP binding"/>
    <property type="evidence" value="ECO:0007669"/>
    <property type="project" value="UniProtKB-KW"/>
</dbReference>
<dbReference type="InterPro" id="IPR023168">
    <property type="entry name" value="GatB_Yqey_C_2"/>
</dbReference>
<dbReference type="PANTHER" id="PTHR11659:SF0">
    <property type="entry name" value="GLUTAMYL-TRNA(GLN) AMIDOTRANSFERASE SUBUNIT B, MITOCHONDRIAL"/>
    <property type="match status" value="1"/>
</dbReference>
<gene>
    <name evidence="11" type="ORF">UFOPK3423_01556</name>
</gene>